<reference evidence="8 9" key="1">
    <citation type="submission" date="2018-09" db="EMBL/GenBank/DDBJ databases">
        <title>Discovery and Ecogenomic Context for Candidatus Cryosericales, a Global Caldiserica Order Active in Thawing Permafrost.</title>
        <authorList>
            <person name="Martinez M.A."/>
            <person name="Woodcroft B.J."/>
            <person name="Ignacio Espinoza J.C."/>
            <person name="Zayed A."/>
            <person name="Singleton C.M."/>
            <person name="Boyd J."/>
            <person name="Li Y.-F."/>
            <person name="Purvine S."/>
            <person name="Maughan H."/>
            <person name="Hodgkins S.B."/>
            <person name="Anderson D."/>
            <person name="Sederholm M."/>
            <person name="Temperton B."/>
            <person name="Saleska S.R."/>
            <person name="Tyson G.W."/>
            <person name="Rich V.I."/>
        </authorList>
    </citation>
    <scope>NUCLEOTIDE SEQUENCE [LARGE SCALE GENOMIC DNA]</scope>
    <source>
        <strain evidence="8 9">SMC1</strain>
    </source>
</reference>
<dbReference type="InterPro" id="IPR027291">
    <property type="entry name" value="Glyco_hydro_38_N_sf"/>
</dbReference>
<feature type="active site" description="Nucleophile" evidence="3">
    <location>
        <position position="186"/>
    </location>
</feature>
<dbReference type="AlphaFoldDB" id="A0A398DJS8"/>
<organism evidence="8 9">
    <name type="scientific">Candidatus Cryosericum septentrionale</name>
    <dbReference type="NCBI Taxonomy" id="2290913"/>
    <lineage>
        <taxon>Bacteria</taxon>
        <taxon>Pseudomonadati</taxon>
        <taxon>Caldisericota/Cryosericota group</taxon>
        <taxon>Candidatus Cryosericota</taxon>
        <taxon>Candidatus Cryosericia</taxon>
        <taxon>Candidatus Cryosericales</taxon>
        <taxon>Candidatus Cryosericaceae</taxon>
        <taxon>Candidatus Cryosericum</taxon>
    </lineage>
</organism>
<feature type="domain" description="Glycoside hydrolase family 57 N-terminal" evidence="6">
    <location>
        <begin position="6"/>
        <end position="379"/>
    </location>
</feature>
<dbReference type="OrthoDB" id="9803279at2"/>
<protein>
    <submittedName>
        <fullName evidence="8">DUF1957 domain-containing protein</fullName>
    </submittedName>
</protein>
<feature type="active site" description="Proton donor" evidence="3">
    <location>
        <position position="342"/>
    </location>
</feature>
<dbReference type="Gene3D" id="3.20.110.10">
    <property type="entry name" value="Glycoside hydrolase 38, N terminal domain"/>
    <property type="match status" value="1"/>
</dbReference>
<dbReference type="PANTHER" id="PTHR41695">
    <property type="entry name" value="1,4-ALPHA-GLUCAN BRANCHING ENZYME RV3031-RELATED"/>
    <property type="match status" value="1"/>
</dbReference>
<feature type="binding site" evidence="4">
    <location>
        <position position="249"/>
    </location>
    <ligand>
        <name>substrate</name>
    </ligand>
</feature>
<dbReference type="InterPro" id="IPR011330">
    <property type="entry name" value="Glyco_hydro/deAcase_b/a-brl"/>
</dbReference>
<dbReference type="InterPro" id="IPR037090">
    <property type="entry name" value="57_glycoside_trans_central"/>
</dbReference>
<feature type="binding site" evidence="4">
    <location>
        <position position="448"/>
    </location>
    <ligand>
        <name>substrate</name>
    </ligand>
</feature>
<dbReference type="PANTHER" id="PTHR41695:SF1">
    <property type="entry name" value="1,4-ALPHA-GLUCAN BRANCHING ENZYME TK1436"/>
    <property type="match status" value="1"/>
</dbReference>
<comment type="similarity">
    <text evidence="1 5">Belongs to the glycosyl hydrolase 57 family.</text>
</comment>
<evidence type="ECO:0000313" key="9">
    <source>
        <dbReference type="Proteomes" id="UP000266113"/>
    </source>
</evidence>
<dbReference type="RefSeq" id="WP_119086475.1">
    <property type="nucleotide sequence ID" value="NZ_QXIY01000042.1"/>
</dbReference>
<evidence type="ECO:0000256" key="2">
    <source>
        <dbReference type="ARBA" id="ARBA00023277"/>
    </source>
</evidence>
<sequence>MNGRFVLVLHSHLPYVLGKGRWPFGEEWLHQIALDTYLPLLEELEGLDHDNVPATIAVGITPILMEQLKSPAFVDSFRAWVDVKRKALEQDVSRLPDAPEAHDLNMFYREELDQRLRQFDMLGGDLLGAFASLQERGRLEILTSCATHGYMPLFGNDESRRLQIRTGIAVYQHWMGRRPSGFWLPECGYIPGVERLLAEEGLRYFIADAAAFDAGTGQEHTGVHIPIATSTEAPWTPWNIGADIAVFLRNPATSKQVWDRDLGYPGNGAYREFHKRCEGSGWQYWRITSKQTDLGAKELYRPGEARKRAAEHATHFASLVRDLAAQRERLTGDPGVMVAAYDTELFGHWWYEGSGWIAAVLRDLAAKESISVVAPTTVLAERDLPLGRLRESSWGAGGDHSTWMNPETSWIWDNIRDDQRHFIDLLPQLHGQTGDMLLREILLEESSDWPFMITTGQARTYGTARFLEHHRKVRALFAAVEGTGQLPTSQAGSDDPVFEHIRLNEVWKA</sequence>
<evidence type="ECO:0000256" key="1">
    <source>
        <dbReference type="ARBA" id="ARBA00006821"/>
    </source>
</evidence>
<dbReference type="SUPFAM" id="SSF88713">
    <property type="entry name" value="Glycoside hydrolase/deacetylase"/>
    <property type="match status" value="1"/>
</dbReference>
<name>A0A398DJS8_9BACT</name>
<dbReference type="Gene3D" id="1.20.1430.10">
    <property type="entry name" value="Families 57/38 glycoside transferase, middle domain"/>
    <property type="match status" value="1"/>
</dbReference>
<dbReference type="Pfam" id="PF09210">
    <property type="entry name" value="BE_C"/>
    <property type="match status" value="1"/>
</dbReference>
<dbReference type="GO" id="GO:0030979">
    <property type="term" value="P:alpha-glucan biosynthetic process"/>
    <property type="evidence" value="ECO:0007669"/>
    <property type="project" value="InterPro"/>
</dbReference>
<dbReference type="InterPro" id="IPR040042">
    <property type="entry name" value="Branching_enz_MT3115-like"/>
</dbReference>
<keyword evidence="2 5" id="KW-0119">Carbohydrate metabolism</keyword>
<evidence type="ECO:0000313" key="8">
    <source>
        <dbReference type="EMBL" id="RIE15926.1"/>
    </source>
</evidence>
<dbReference type="InterPro" id="IPR028995">
    <property type="entry name" value="Glyco_hydro_57/38_cen_sf"/>
</dbReference>
<evidence type="ECO:0000259" key="6">
    <source>
        <dbReference type="Pfam" id="PF03065"/>
    </source>
</evidence>
<dbReference type="GO" id="GO:0003844">
    <property type="term" value="F:1,4-alpha-glucan branching enzyme activity"/>
    <property type="evidence" value="ECO:0007669"/>
    <property type="project" value="InterPro"/>
</dbReference>
<accession>A0A398DJS8</accession>
<feature type="domain" description="1,4-alpha-glucan branching enzyme C-terminal" evidence="7">
    <location>
        <begin position="432"/>
        <end position="502"/>
    </location>
</feature>
<comment type="caution">
    <text evidence="8">The sequence shown here is derived from an EMBL/GenBank/DDBJ whole genome shotgun (WGS) entry which is preliminary data.</text>
</comment>
<proteinExistence type="inferred from homology"/>
<dbReference type="GO" id="GO:0005576">
    <property type="term" value="C:extracellular region"/>
    <property type="evidence" value="ECO:0007669"/>
    <property type="project" value="TreeGrafter"/>
</dbReference>
<dbReference type="SUPFAM" id="SSF88688">
    <property type="entry name" value="Families 57/38 glycoside transferase middle domain"/>
    <property type="match status" value="1"/>
</dbReference>
<feature type="binding site" evidence="4">
    <location>
        <position position="266"/>
    </location>
    <ligand>
        <name>substrate</name>
    </ligand>
</feature>
<evidence type="ECO:0000256" key="5">
    <source>
        <dbReference type="RuleBase" id="RU361196"/>
    </source>
</evidence>
<dbReference type="InterPro" id="IPR004300">
    <property type="entry name" value="Glyco_hydro_57_N"/>
</dbReference>
<gene>
    <name evidence="8" type="ORF">SMC1_09185</name>
</gene>
<dbReference type="EMBL" id="QXIY01000042">
    <property type="protein sequence ID" value="RIE15926.1"/>
    <property type="molecule type" value="Genomic_DNA"/>
</dbReference>
<keyword evidence="9" id="KW-1185">Reference proteome</keyword>
<dbReference type="Pfam" id="PF03065">
    <property type="entry name" value="Glyco_hydro_57"/>
    <property type="match status" value="1"/>
</dbReference>
<evidence type="ECO:0000256" key="3">
    <source>
        <dbReference type="PIRSR" id="PIRSR640042-1"/>
    </source>
</evidence>
<evidence type="ECO:0000256" key="4">
    <source>
        <dbReference type="PIRSR" id="PIRSR640042-2"/>
    </source>
</evidence>
<dbReference type="InterPro" id="IPR015293">
    <property type="entry name" value="BE_C"/>
</dbReference>
<feature type="binding site" evidence="4">
    <location>
        <position position="394"/>
    </location>
    <ligand>
        <name>substrate</name>
    </ligand>
</feature>
<dbReference type="Proteomes" id="UP000266113">
    <property type="component" value="Unassembled WGS sequence"/>
</dbReference>
<evidence type="ECO:0000259" key="7">
    <source>
        <dbReference type="Pfam" id="PF09210"/>
    </source>
</evidence>